<dbReference type="GO" id="GO:0006869">
    <property type="term" value="P:lipid transport"/>
    <property type="evidence" value="ECO:0007669"/>
    <property type="project" value="UniProtKB-KW"/>
</dbReference>
<dbReference type="OrthoDB" id="2590239at2759"/>
<dbReference type="Gene3D" id="2.40.370.10">
    <property type="entry name" value="AttH-like domain"/>
    <property type="match status" value="1"/>
</dbReference>
<dbReference type="RefSeq" id="XP_035344693.1">
    <property type="nucleotide sequence ID" value="XM_035488800.1"/>
</dbReference>
<keyword evidence="7" id="KW-0256">Endoplasmic reticulum</keyword>
<evidence type="ECO:0000259" key="18">
    <source>
        <dbReference type="Pfam" id="PF17187"/>
    </source>
</evidence>
<dbReference type="GO" id="GO:0005789">
    <property type="term" value="C:endoplasmic reticulum membrane"/>
    <property type="evidence" value="ECO:0007669"/>
    <property type="project" value="UniProtKB-SubCell"/>
</dbReference>
<keyword evidence="10" id="KW-0472">Membrane</keyword>
<keyword evidence="5" id="KW-0813">Transport</keyword>
<dbReference type="SUPFAM" id="SSF159245">
    <property type="entry name" value="AttH-like"/>
    <property type="match status" value="1"/>
</dbReference>
<dbReference type="GO" id="GO:0006979">
    <property type="term" value="P:response to oxidative stress"/>
    <property type="evidence" value="ECO:0007669"/>
    <property type="project" value="InterPro"/>
</dbReference>
<evidence type="ECO:0000313" key="19">
    <source>
        <dbReference type="EMBL" id="QKX58515.1"/>
    </source>
</evidence>
<evidence type="ECO:0000313" key="20">
    <source>
        <dbReference type="Proteomes" id="UP000509510"/>
    </source>
</evidence>
<dbReference type="AlphaFoldDB" id="A0A7H8QYI0"/>
<evidence type="ECO:0000256" key="4">
    <source>
        <dbReference type="ARBA" id="ARBA00009069"/>
    </source>
</evidence>
<organism evidence="19 20">
    <name type="scientific">Talaromyces rugulosus</name>
    <name type="common">Penicillium rugulosum</name>
    <dbReference type="NCBI Taxonomy" id="121627"/>
    <lineage>
        <taxon>Eukaryota</taxon>
        <taxon>Fungi</taxon>
        <taxon>Dikarya</taxon>
        <taxon>Ascomycota</taxon>
        <taxon>Pezizomycotina</taxon>
        <taxon>Eurotiomycetes</taxon>
        <taxon>Eurotiomycetidae</taxon>
        <taxon>Eurotiales</taxon>
        <taxon>Trichocomaceae</taxon>
        <taxon>Talaromyces</taxon>
        <taxon>Talaromyces sect. Islandici</taxon>
    </lineage>
</organism>
<proteinExistence type="inferred from homology"/>
<evidence type="ECO:0000256" key="11">
    <source>
        <dbReference type="ARBA" id="ARBA00023242"/>
    </source>
</evidence>
<evidence type="ECO:0000256" key="3">
    <source>
        <dbReference type="ARBA" id="ARBA00004496"/>
    </source>
</evidence>
<keyword evidence="6" id="KW-0963">Cytoplasm</keyword>
<evidence type="ECO:0000256" key="12">
    <source>
        <dbReference type="ARBA" id="ARBA00046302"/>
    </source>
</evidence>
<dbReference type="InterPro" id="IPR033394">
    <property type="entry name" value="Svf1-like_C"/>
</dbReference>
<keyword evidence="11" id="KW-0539">Nucleus</keyword>
<dbReference type="GeneID" id="55993136"/>
<dbReference type="InterPro" id="IPR023374">
    <property type="entry name" value="AttH-like_dom_sf"/>
</dbReference>
<reference evidence="20" key="1">
    <citation type="submission" date="2020-06" db="EMBL/GenBank/DDBJ databases">
        <title>A chromosome-scale genome assembly of Talaromyces rugulosus W13939.</title>
        <authorList>
            <person name="Wang B."/>
            <person name="Guo L."/>
            <person name="Ye K."/>
            <person name="Wang L."/>
        </authorList>
    </citation>
    <scope>NUCLEOTIDE SEQUENCE [LARGE SCALE GENOMIC DNA]</scope>
    <source>
        <strain evidence="20">W13939</strain>
    </source>
</reference>
<keyword evidence="9" id="KW-0445">Lipid transport</keyword>
<evidence type="ECO:0000256" key="9">
    <source>
        <dbReference type="ARBA" id="ARBA00023055"/>
    </source>
</evidence>
<evidence type="ECO:0000256" key="6">
    <source>
        <dbReference type="ARBA" id="ARBA00022490"/>
    </source>
</evidence>
<evidence type="ECO:0000256" key="1">
    <source>
        <dbReference type="ARBA" id="ARBA00004123"/>
    </source>
</evidence>
<evidence type="ECO:0000256" key="7">
    <source>
        <dbReference type="ARBA" id="ARBA00022824"/>
    </source>
</evidence>
<accession>A0A7H8QYI0</accession>
<evidence type="ECO:0000256" key="13">
    <source>
        <dbReference type="ARBA" id="ARBA00058755"/>
    </source>
</evidence>
<comment type="subcellular location">
    <subcellularLocation>
        <location evidence="3">Cytoplasm</location>
    </subcellularLocation>
    <subcellularLocation>
        <location evidence="2">Endoplasmic reticulum membrane</location>
        <topology evidence="2">Peripheral membrane protein</topology>
    </subcellularLocation>
    <subcellularLocation>
        <location evidence="12">Golgi apparatus</location>
        <location evidence="12">cis-Golgi network membrane</location>
        <topology evidence="12">Peripheral membrane protein</topology>
    </subcellularLocation>
    <subcellularLocation>
        <location evidence="1">Nucleus</location>
    </subcellularLocation>
</comment>
<dbReference type="PANTHER" id="PTHR47107">
    <property type="entry name" value="SVF1-LIKE PROTEIN YDR222W-RELATED"/>
    <property type="match status" value="1"/>
</dbReference>
<comment type="function">
    <text evidence="13">Ceramide-binding protein that may transfer ceramides from the endoplasmic reticulum membrane to the cis-Golgi network membrane, and is thereby required for the biosynthesis of complex sphingolipids.</text>
</comment>
<keyword evidence="20" id="KW-1185">Reference proteome</keyword>
<evidence type="ECO:0000256" key="2">
    <source>
        <dbReference type="ARBA" id="ARBA00004406"/>
    </source>
</evidence>
<dbReference type="InterPro" id="IPR013931">
    <property type="entry name" value="Svf1-like_N"/>
</dbReference>
<dbReference type="InterPro" id="IPR051385">
    <property type="entry name" value="Ceramide-binding_SVF1"/>
</dbReference>
<dbReference type="KEGG" id="trg:TRUGW13939_05639"/>
<dbReference type="EMBL" id="CP055900">
    <property type="protein sequence ID" value="QKX58515.1"/>
    <property type="molecule type" value="Genomic_DNA"/>
</dbReference>
<name>A0A7H8QYI0_TALRU</name>
<dbReference type="PANTHER" id="PTHR47107:SF1">
    <property type="entry name" value="CERAMIDE-BINDING PROTEIN SVF1-RELATED"/>
    <property type="match status" value="1"/>
</dbReference>
<evidence type="ECO:0000259" key="17">
    <source>
        <dbReference type="Pfam" id="PF08622"/>
    </source>
</evidence>
<evidence type="ECO:0000256" key="5">
    <source>
        <dbReference type="ARBA" id="ARBA00022448"/>
    </source>
</evidence>
<gene>
    <name evidence="19" type="ORF">TRUGW13939_05639</name>
</gene>
<feature type="non-terminal residue" evidence="19">
    <location>
        <position position="1"/>
    </location>
</feature>
<dbReference type="GO" id="GO:0005634">
    <property type="term" value="C:nucleus"/>
    <property type="evidence" value="ECO:0007669"/>
    <property type="project" value="UniProtKB-SubCell"/>
</dbReference>
<dbReference type="Pfam" id="PF17187">
    <property type="entry name" value="Svf1_C"/>
    <property type="match status" value="1"/>
</dbReference>
<dbReference type="Proteomes" id="UP000509510">
    <property type="component" value="Chromosome III"/>
</dbReference>
<keyword evidence="8" id="KW-0333">Golgi apparatus</keyword>
<feature type="domain" description="Svf1-like N-terminal" evidence="17">
    <location>
        <begin position="121"/>
        <end position="280"/>
    </location>
</feature>
<protein>
    <recommendedName>
        <fullName evidence="15">Ceramide-binding protein SVF1</fullName>
    </recommendedName>
    <alternativeName>
        <fullName evidence="14">Ceramide-binding protein svf1</fullName>
    </alternativeName>
    <alternativeName>
        <fullName evidence="16">Survival factor 1</fullName>
    </alternativeName>
</protein>
<evidence type="ECO:0000256" key="14">
    <source>
        <dbReference type="ARBA" id="ARBA00069547"/>
    </source>
</evidence>
<evidence type="ECO:0000256" key="15">
    <source>
        <dbReference type="ARBA" id="ARBA00073016"/>
    </source>
</evidence>
<evidence type="ECO:0000256" key="16">
    <source>
        <dbReference type="ARBA" id="ARBA00081132"/>
    </source>
</evidence>
<sequence>PPFRCQREQRASLAVRCSLDVIDSTILSRLRCFTFRQRSLPQSLHFTFIHLCFEDTPENTPGAYPAVITRTQHELANVAGTQEPIYGPEAIQSVARQAEETPYTELKKEDLKWTAPKYTAVETQTFYAMGDNGGLAMVQVIYSNVAGLHTTCQFNSKVFSFDDGAPHIWHSDALSNHIFEPDMYSLGADKLALTLNEDGTSYSVKSAVNANSLVNLTFTRQTPGLFVGKNGTSYFGTDPAKPWGSMRHAFWPRCSVEGSITTKNKTYDFTGRGFFIHALQGMKPHHAAARWNFVSCQTPTYSSFVMEYTTPPSYGSTVVNVGGVVKDGEILYAGVNNTVKTLETKTDPESKWPEPKAVKFTWGGKTNDKSDFHAELETVIEKRLDRIDIMSEVPGFIKSFVGSVAGTKPYIYQYSPQNKPTFKIKEGEKETTEQGTMFSEATFIS</sequence>
<dbReference type="FunFam" id="2.40.370.10:FF:000001">
    <property type="entry name" value="Survival factor 1"/>
    <property type="match status" value="1"/>
</dbReference>
<evidence type="ECO:0000256" key="8">
    <source>
        <dbReference type="ARBA" id="ARBA00023034"/>
    </source>
</evidence>
<evidence type="ECO:0000256" key="10">
    <source>
        <dbReference type="ARBA" id="ARBA00023136"/>
    </source>
</evidence>
<feature type="domain" description="Svf1-like C-terminal" evidence="18">
    <location>
        <begin position="282"/>
        <end position="445"/>
    </location>
</feature>
<dbReference type="GO" id="GO:0005794">
    <property type="term" value="C:Golgi apparatus"/>
    <property type="evidence" value="ECO:0007669"/>
    <property type="project" value="UniProtKB-SubCell"/>
</dbReference>
<comment type="similarity">
    <text evidence="4">Belongs to the SVF1 family.</text>
</comment>
<dbReference type="Pfam" id="PF08622">
    <property type="entry name" value="Svf1"/>
    <property type="match status" value="1"/>
</dbReference>